<organism evidence="11 12">
    <name type="scientific">Apis cerana cerana</name>
    <name type="common">Oriental honeybee</name>
    <dbReference type="NCBI Taxonomy" id="94128"/>
    <lineage>
        <taxon>Eukaryota</taxon>
        <taxon>Metazoa</taxon>
        <taxon>Ecdysozoa</taxon>
        <taxon>Arthropoda</taxon>
        <taxon>Hexapoda</taxon>
        <taxon>Insecta</taxon>
        <taxon>Pterygota</taxon>
        <taxon>Neoptera</taxon>
        <taxon>Endopterygota</taxon>
        <taxon>Hymenoptera</taxon>
        <taxon>Apocrita</taxon>
        <taxon>Aculeata</taxon>
        <taxon>Apoidea</taxon>
        <taxon>Anthophila</taxon>
        <taxon>Apidae</taxon>
        <taxon>Apis</taxon>
    </lineage>
</organism>
<feature type="transmembrane region" description="Helical" evidence="10">
    <location>
        <begin position="40"/>
        <end position="61"/>
    </location>
</feature>
<accession>A0A2A3EUA9</accession>
<feature type="transmembrane region" description="Helical" evidence="10">
    <location>
        <begin position="175"/>
        <end position="201"/>
    </location>
</feature>
<feature type="transmembrane region" description="Helical" evidence="10">
    <location>
        <begin position="273"/>
        <end position="292"/>
    </location>
</feature>
<keyword evidence="9 10" id="KW-0807">Transducer</keyword>
<dbReference type="OrthoDB" id="8185860at2759"/>
<dbReference type="GO" id="GO:0005886">
    <property type="term" value="C:plasma membrane"/>
    <property type="evidence" value="ECO:0007669"/>
    <property type="project" value="UniProtKB-SubCell"/>
</dbReference>
<evidence type="ECO:0000313" key="11">
    <source>
        <dbReference type="EMBL" id="PBC34862.1"/>
    </source>
</evidence>
<evidence type="ECO:0000256" key="2">
    <source>
        <dbReference type="ARBA" id="ARBA00022475"/>
    </source>
</evidence>
<reference evidence="11 12" key="1">
    <citation type="submission" date="2014-07" db="EMBL/GenBank/DDBJ databases">
        <title>Genomic and transcriptomic analysis on Apis cerana provide comprehensive insights into honey bee biology.</title>
        <authorList>
            <person name="Diao Q."/>
            <person name="Sun L."/>
            <person name="Zheng H."/>
            <person name="Zheng H."/>
            <person name="Xu S."/>
            <person name="Wang S."/>
            <person name="Zeng Z."/>
            <person name="Hu F."/>
            <person name="Su S."/>
            <person name="Wu J."/>
        </authorList>
    </citation>
    <scope>NUCLEOTIDE SEQUENCE [LARGE SCALE GENOMIC DNA]</scope>
    <source>
        <tissue evidence="11">Pupae without intestine</tissue>
    </source>
</reference>
<dbReference type="AlphaFoldDB" id="A0A2A3EUA9"/>
<comment type="subcellular location">
    <subcellularLocation>
        <location evidence="1 10">Cell membrane</location>
        <topology evidence="1 10">Multi-pass membrane protein</topology>
    </subcellularLocation>
</comment>
<keyword evidence="3 10" id="KW-0716">Sensory transduction</keyword>
<dbReference type="EMBL" id="KZ288186">
    <property type="protein sequence ID" value="PBC34862.1"/>
    <property type="molecule type" value="Genomic_DNA"/>
</dbReference>
<dbReference type="GO" id="GO:0005549">
    <property type="term" value="F:odorant binding"/>
    <property type="evidence" value="ECO:0007669"/>
    <property type="project" value="InterPro"/>
</dbReference>
<feature type="transmembrane region" description="Helical" evidence="10">
    <location>
        <begin position="242"/>
        <end position="267"/>
    </location>
</feature>
<dbReference type="GO" id="GO:0004984">
    <property type="term" value="F:olfactory receptor activity"/>
    <property type="evidence" value="ECO:0007669"/>
    <property type="project" value="InterPro"/>
</dbReference>
<keyword evidence="12" id="KW-1185">Reference proteome</keyword>
<evidence type="ECO:0000256" key="10">
    <source>
        <dbReference type="RuleBase" id="RU351113"/>
    </source>
</evidence>
<dbReference type="InterPro" id="IPR004117">
    <property type="entry name" value="7tm6_olfct_rcpt"/>
</dbReference>
<keyword evidence="7 10" id="KW-0472">Membrane</keyword>
<evidence type="ECO:0000256" key="5">
    <source>
        <dbReference type="ARBA" id="ARBA00022725"/>
    </source>
</evidence>
<dbReference type="Pfam" id="PF02949">
    <property type="entry name" value="7tm_6"/>
    <property type="match status" value="1"/>
</dbReference>
<protein>
    <recommendedName>
        <fullName evidence="10">Odorant receptor</fullName>
    </recommendedName>
</protein>
<dbReference type="GO" id="GO:0007165">
    <property type="term" value="P:signal transduction"/>
    <property type="evidence" value="ECO:0007669"/>
    <property type="project" value="UniProtKB-KW"/>
</dbReference>
<keyword evidence="8 10" id="KW-0675">Receptor</keyword>
<proteinExistence type="inferred from homology"/>
<keyword evidence="2" id="KW-1003">Cell membrane</keyword>
<keyword evidence="5 10" id="KW-0552">Olfaction</keyword>
<evidence type="ECO:0000256" key="4">
    <source>
        <dbReference type="ARBA" id="ARBA00022692"/>
    </source>
</evidence>
<evidence type="ECO:0000256" key="3">
    <source>
        <dbReference type="ARBA" id="ARBA00022606"/>
    </source>
</evidence>
<gene>
    <name evidence="11" type="ORF">APICC_08878</name>
</gene>
<feature type="transmembrane region" description="Helical" evidence="10">
    <location>
        <begin position="128"/>
        <end position="155"/>
    </location>
</feature>
<keyword evidence="4 10" id="KW-0812">Transmembrane</keyword>
<dbReference type="PANTHER" id="PTHR21137:SF35">
    <property type="entry name" value="ODORANT RECEPTOR 19A-RELATED"/>
    <property type="match status" value="1"/>
</dbReference>
<keyword evidence="6 10" id="KW-1133">Transmembrane helix</keyword>
<evidence type="ECO:0000256" key="9">
    <source>
        <dbReference type="ARBA" id="ARBA00023224"/>
    </source>
</evidence>
<evidence type="ECO:0000256" key="6">
    <source>
        <dbReference type="ARBA" id="ARBA00022989"/>
    </source>
</evidence>
<name>A0A2A3EUA9_APICC</name>
<sequence>MLEKATPEKVIDIIRFSVAICFCWPYPVNSSRNQIFGFKVLQISTVVSACMILLPLLYSIYLHNDDVIHISKCICISIGVTQLIVQTLIYFIKHNSLQHVVGEMIKCVKEAQQNEIEIFSKYIEKCKIFYGSSIIFSYLTSTAFMLGPIILPISFPFDAEYPFHVNHSLVTIIIYIHQSLVGYQCSANVCASVFGALLLWFTVARFECLIVEFQKCTDIDMVIACVKKQVRLRRYAKEVIKCFRYIVLYNITITTFALIISCIILLMNVPLTVKMQFIIICVTIMTEIYIYAWPADYVKNMSINISKSVYELSWYEQTLEMRKYLLNVLIYQKPITFSISCIVPELTLRYYCSYLSNAFSIFTTLRILLEDNST</sequence>
<comment type="similarity">
    <text evidence="10">Belongs to the insect chemoreceptor superfamily. Heteromeric odorant receptor channel (TC 1.A.69) family.</text>
</comment>
<comment type="caution">
    <text evidence="10">Lacks conserved residue(s) required for the propagation of feature annotation.</text>
</comment>
<evidence type="ECO:0000256" key="1">
    <source>
        <dbReference type="ARBA" id="ARBA00004651"/>
    </source>
</evidence>
<evidence type="ECO:0000256" key="7">
    <source>
        <dbReference type="ARBA" id="ARBA00023136"/>
    </source>
</evidence>
<dbReference type="Proteomes" id="UP000242457">
    <property type="component" value="Unassembled WGS sequence"/>
</dbReference>
<evidence type="ECO:0000313" key="12">
    <source>
        <dbReference type="Proteomes" id="UP000242457"/>
    </source>
</evidence>
<evidence type="ECO:0000256" key="8">
    <source>
        <dbReference type="ARBA" id="ARBA00023170"/>
    </source>
</evidence>
<dbReference type="PANTHER" id="PTHR21137">
    <property type="entry name" value="ODORANT RECEPTOR"/>
    <property type="match status" value="1"/>
</dbReference>